<protein>
    <recommendedName>
        <fullName evidence="3">MSHA biogenesis protein MshK</fullName>
    </recommendedName>
</protein>
<accession>A0A128FAX4</accession>
<sequence length="117" mass="12608">MKVLCLLGAKMKLLNSILIMFLLLLPITSLAESDPTAPLGFTPSSQPTQKKVYRLPKLDAILCASDGSCSAVLNGKSVGKGQSINGYVVSQIDEERVTLSRGGKRWALTVFNEQVVQ</sequence>
<evidence type="ECO:0000313" key="2">
    <source>
        <dbReference type="Proteomes" id="UP000071641"/>
    </source>
</evidence>
<dbReference type="AlphaFoldDB" id="A0A128FAX4"/>
<dbReference type="EMBL" id="FIZX01000003">
    <property type="protein sequence ID" value="CZF83441.1"/>
    <property type="molecule type" value="Genomic_DNA"/>
</dbReference>
<dbReference type="STRING" id="1796497.GCE9029_03786"/>
<evidence type="ECO:0000313" key="1">
    <source>
        <dbReference type="EMBL" id="CZF83441.1"/>
    </source>
</evidence>
<organism evidence="1 2">
    <name type="scientific">Grimontia celer</name>
    <dbReference type="NCBI Taxonomy" id="1796497"/>
    <lineage>
        <taxon>Bacteria</taxon>
        <taxon>Pseudomonadati</taxon>
        <taxon>Pseudomonadota</taxon>
        <taxon>Gammaproteobacteria</taxon>
        <taxon>Vibrionales</taxon>
        <taxon>Vibrionaceae</taxon>
        <taxon>Grimontia</taxon>
    </lineage>
</organism>
<reference evidence="2" key="1">
    <citation type="submission" date="2016-02" db="EMBL/GenBank/DDBJ databases">
        <authorList>
            <person name="Rodrigo-Torres Lidia"/>
            <person name="Arahal R.David."/>
        </authorList>
    </citation>
    <scope>NUCLEOTIDE SEQUENCE [LARGE SCALE GENOMIC DNA]</scope>
    <source>
        <strain evidence="2">CECT 9029</strain>
    </source>
</reference>
<gene>
    <name evidence="1" type="ORF">GCE9029_03786</name>
</gene>
<name>A0A128FAX4_9GAMM</name>
<evidence type="ECO:0008006" key="3">
    <source>
        <dbReference type="Google" id="ProtNLM"/>
    </source>
</evidence>
<dbReference type="Proteomes" id="UP000071641">
    <property type="component" value="Unassembled WGS sequence"/>
</dbReference>
<proteinExistence type="predicted"/>
<keyword evidence="2" id="KW-1185">Reference proteome</keyword>